<gene>
    <name evidence="1" type="ORF">NTEN_LOCUS13992</name>
</gene>
<protein>
    <submittedName>
        <fullName evidence="1">Uncharacterized protein</fullName>
    </submittedName>
</protein>
<keyword evidence="2" id="KW-1185">Reference proteome</keyword>
<sequence>KLAESKAAQFRSRSAVWSPVVIDDHRPSGIRVDDTENDYPHERSCVLFSSILPQPAQREHDFFRFSFHIRKRWPRGLYIKF</sequence>
<proteinExistence type="predicted"/>
<accession>A0A6H5GZU8</accession>
<evidence type="ECO:0000313" key="2">
    <source>
        <dbReference type="Proteomes" id="UP000479000"/>
    </source>
</evidence>
<evidence type="ECO:0000313" key="1">
    <source>
        <dbReference type="EMBL" id="CAB0008772.1"/>
    </source>
</evidence>
<dbReference type="EMBL" id="CADCXU010020858">
    <property type="protein sequence ID" value="CAB0008772.1"/>
    <property type="molecule type" value="Genomic_DNA"/>
</dbReference>
<organism evidence="1 2">
    <name type="scientific">Nesidiocoris tenuis</name>
    <dbReference type="NCBI Taxonomy" id="355587"/>
    <lineage>
        <taxon>Eukaryota</taxon>
        <taxon>Metazoa</taxon>
        <taxon>Ecdysozoa</taxon>
        <taxon>Arthropoda</taxon>
        <taxon>Hexapoda</taxon>
        <taxon>Insecta</taxon>
        <taxon>Pterygota</taxon>
        <taxon>Neoptera</taxon>
        <taxon>Paraneoptera</taxon>
        <taxon>Hemiptera</taxon>
        <taxon>Heteroptera</taxon>
        <taxon>Panheteroptera</taxon>
        <taxon>Cimicomorpha</taxon>
        <taxon>Miridae</taxon>
        <taxon>Dicyphina</taxon>
        <taxon>Nesidiocoris</taxon>
    </lineage>
</organism>
<dbReference type="Proteomes" id="UP000479000">
    <property type="component" value="Unassembled WGS sequence"/>
</dbReference>
<reference evidence="1 2" key="1">
    <citation type="submission" date="2020-02" db="EMBL/GenBank/DDBJ databases">
        <authorList>
            <person name="Ferguson B K."/>
        </authorList>
    </citation>
    <scope>NUCLEOTIDE SEQUENCE [LARGE SCALE GENOMIC DNA]</scope>
</reference>
<name>A0A6H5GZU8_9HEMI</name>
<dbReference type="AlphaFoldDB" id="A0A6H5GZU8"/>
<feature type="non-terminal residue" evidence="1">
    <location>
        <position position="1"/>
    </location>
</feature>